<accession>A0A1H3K4A6</accession>
<protein>
    <submittedName>
        <fullName evidence="3">Cysteine-rich secretory protein family protein</fullName>
    </submittedName>
</protein>
<feature type="signal peptide" evidence="1">
    <location>
        <begin position="1"/>
        <end position="24"/>
    </location>
</feature>
<dbReference type="Gene3D" id="3.40.33.10">
    <property type="entry name" value="CAP"/>
    <property type="match status" value="1"/>
</dbReference>
<gene>
    <name evidence="3" type="ORF">SAMN05444340_108157</name>
</gene>
<dbReference type="CDD" id="cd05379">
    <property type="entry name" value="CAP_bacterial"/>
    <property type="match status" value="1"/>
</dbReference>
<proteinExistence type="predicted"/>
<dbReference type="Proteomes" id="UP000199286">
    <property type="component" value="Unassembled WGS sequence"/>
</dbReference>
<dbReference type="PANTHER" id="PTHR31157:SF1">
    <property type="entry name" value="SCP DOMAIN-CONTAINING PROTEIN"/>
    <property type="match status" value="1"/>
</dbReference>
<dbReference type="SUPFAM" id="SSF55797">
    <property type="entry name" value="PR-1-like"/>
    <property type="match status" value="1"/>
</dbReference>
<dbReference type="EMBL" id="FNPF01000008">
    <property type="protein sequence ID" value="SDY46991.1"/>
    <property type="molecule type" value="Genomic_DNA"/>
</dbReference>
<evidence type="ECO:0000313" key="4">
    <source>
        <dbReference type="Proteomes" id="UP000199286"/>
    </source>
</evidence>
<dbReference type="InterPro" id="IPR035940">
    <property type="entry name" value="CAP_sf"/>
</dbReference>
<reference evidence="3 4" key="1">
    <citation type="submission" date="2016-10" db="EMBL/GenBank/DDBJ databases">
        <authorList>
            <person name="de Groot N.N."/>
        </authorList>
    </citation>
    <scope>NUCLEOTIDE SEQUENCE [LARGE SCALE GENOMIC DNA]</scope>
    <source>
        <strain evidence="3 4">DSM 26880</strain>
    </source>
</reference>
<dbReference type="AlphaFoldDB" id="A0A1H3K4A6"/>
<organism evidence="3 4">
    <name type="scientific">Citreimonas salinaria</name>
    <dbReference type="NCBI Taxonomy" id="321339"/>
    <lineage>
        <taxon>Bacteria</taxon>
        <taxon>Pseudomonadati</taxon>
        <taxon>Pseudomonadota</taxon>
        <taxon>Alphaproteobacteria</taxon>
        <taxon>Rhodobacterales</taxon>
        <taxon>Roseobacteraceae</taxon>
        <taxon>Citreimonas</taxon>
    </lineage>
</organism>
<feature type="chain" id="PRO_5011490512" evidence="1">
    <location>
        <begin position="25"/>
        <end position="303"/>
    </location>
</feature>
<dbReference type="RefSeq" id="WP_218141107.1">
    <property type="nucleotide sequence ID" value="NZ_FNPF01000008.1"/>
</dbReference>
<dbReference type="PANTHER" id="PTHR31157">
    <property type="entry name" value="SCP DOMAIN-CONTAINING PROTEIN"/>
    <property type="match status" value="1"/>
</dbReference>
<dbReference type="STRING" id="321339.SAMN05444340_108157"/>
<evidence type="ECO:0000259" key="2">
    <source>
        <dbReference type="Pfam" id="PF00188"/>
    </source>
</evidence>
<keyword evidence="1" id="KW-0732">Signal</keyword>
<evidence type="ECO:0000313" key="3">
    <source>
        <dbReference type="EMBL" id="SDY46991.1"/>
    </source>
</evidence>
<name>A0A1H3K4A6_9RHOB</name>
<feature type="domain" description="SCP" evidence="2">
    <location>
        <begin position="38"/>
        <end position="162"/>
    </location>
</feature>
<evidence type="ECO:0000256" key="1">
    <source>
        <dbReference type="SAM" id="SignalP"/>
    </source>
</evidence>
<dbReference type="InterPro" id="IPR014044">
    <property type="entry name" value="CAP_dom"/>
</dbReference>
<sequence>MTSPSAIFRLALVAVCMTTGPAAAQEPGDLERLRQHALDLVNEARREEGLSELRLGSDLNEAAQTHAADMLERDYHAHVAPDGETPRDRFLAAGGSRWALSGENIAMCSGCAPPPDIERVATFHEGWMQSREHRAAILSEGFDQFGFGVSGEGNEIYAVQTFAGRGNEADDPDFGVAEARATALEGINARRKGMGLDPLEASVPLDAAADRLLEKRLSGEAPENAFELLPEESTGWTSMSILSASRGGAGSLSEEAMTGIVDDWADQGADTAFGGARATHLGFAVKARDEGRTTAVAILGGRG</sequence>
<keyword evidence="4" id="KW-1185">Reference proteome</keyword>
<dbReference type="Pfam" id="PF00188">
    <property type="entry name" value="CAP"/>
    <property type="match status" value="1"/>
</dbReference>